<dbReference type="GO" id="GO:0005886">
    <property type="term" value="C:plasma membrane"/>
    <property type="evidence" value="ECO:0007669"/>
    <property type="project" value="UniProtKB-SubCell"/>
</dbReference>
<dbReference type="Proteomes" id="UP000286678">
    <property type="component" value="Unassembled WGS sequence"/>
</dbReference>
<dbReference type="InterPro" id="IPR035932">
    <property type="entry name" value="HflD-like_sf"/>
</dbReference>
<dbReference type="AlphaFoldDB" id="A0A432XQ82"/>
<keyword evidence="4" id="KW-0175">Coiled coil</keyword>
<keyword evidence="6" id="KW-1185">Reference proteome</keyword>
<evidence type="ECO:0000313" key="5">
    <source>
        <dbReference type="EMBL" id="RUO50860.1"/>
    </source>
</evidence>
<keyword evidence="2 4" id="KW-0963">Cytoplasm</keyword>
<dbReference type="Gene3D" id="1.10.3890.10">
    <property type="entry name" value="HflD-like"/>
    <property type="match status" value="1"/>
</dbReference>
<accession>A0A432XQ82</accession>
<protein>
    <recommendedName>
        <fullName evidence="4">High frequency lysogenization protein HflD homolog</fullName>
    </recommendedName>
</protein>
<sequence>MNDWQQRVLALAAIAQACAAVKQLARHGQLTEEFERDALLQSVLEQDPESFAAIYGDAGNLNFGLKVLLAQIGATRNKDVEITRYMVGVLALARRFERSTRAVADLGQRIQQLQRQQQQFQFEQETIITGMAGAYSDFISPLGRPLQIHGKPALLQQKNVQNQIRALLLAAIRSAILWRQVGGKRRHFIFSRRRMVATALDLIRIDNPNRPNSESST</sequence>
<comment type="caution">
    <text evidence="5">The sequence shown here is derived from an EMBL/GenBank/DDBJ whole genome shotgun (WGS) entry which is preliminary data.</text>
</comment>
<organism evidence="5 6">
    <name type="scientific">Pseudidiomarina aquimaris</name>
    <dbReference type="NCBI Taxonomy" id="641841"/>
    <lineage>
        <taxon>Bacteria</taxon>
        <taxon>Pseudomonadati</taxon>
        <taxon>Pseudomonadota</taxon>
        <taxon>Gammaproteobacteria</taxon>
        <taxon>Alteromonadales</taxon>
        <taxon>Idiomarinaceae</taxon>
        <taxon>Pseudidiomarina</taxon>
    </lineage>
</organism>
<keyword evidence="1 4" id="KW-1003">Cell membrane</keyword>
<dbReference type="HAMAP" id="MF_00695">
    <property type="entry name" value="HflD_protein"/>
    <property type="match status" value="1"/>
</dbReference>
<dbReference type="Pfam" id="PF04356">
    <property type="entry name" value="DUF489"/>
    <property type="match status" value="1"/>
</dbReference>
<feature type="coiled-coil region" evidence="4">
    <location>
        <begin position="96"/>
        <end position="123"/>
    </location>
</feature>
<dbReference type="SUPFAM" id="SSF101322">
    <property type="entry name" value="YcfC-like"/>
    <property type="match status" value="1"/>
</dbReference>
<comment type="subcellular location">
    <subcellularLocation>
        <location evidence="4">Cytoplasm</location>
    </subcellularLocation>
    <subcellularLocation>
        <location evidence="4">Cell membrane</location>
        <topology evidence="4">Peripheral membrane protein</topology>
        <orientation evidence="4">Cytoplasmic side</orientation>
    </subcellularLocation>
</comment>
<keyword evidence="3 4" id="KW-0472">Membrane</keyword>
<reference evidence="6" key="1">
    <citation type="journal article" date="2018" name="Front. Microbiol.">
        <title>Genome-Based Analysis Reveals the Taxonomy and Diversity of the Family Idiomarinaceae.</title>
        <authorList>
            <person name="Liu Y."/>
            <person name="Lai Q."/>
            <person name="Shao Z."/>
        </authorList>
    </citation>
    <scope>NUCLEOTIDE SEQUENCE [LARGE SCALE GENOMIC DNA]</scope>
    <source>
        <strain evidence="6">SW15</strain>
    </source>
</reference>
<comment type="similarity">
    <text evidence="4">Belongs to the HflD family.</text>
</comment>
<dbReference type="NCBIfam" id="NF001246">
    <property type="entry name" value="PRK00218.1-2"/>
    <property type="match status" value="1"/>
</dbReference>
<dbReference type="PROSITE" id="PS51257">
    <property type="entry name" value="PROKAR_LIPOPROTEIN"/>
    <property type="match status" value="1"/>
</dbReference>
<dbReference type="OrthoDB" id="9788031at2"/>
<dbReference type="InterPro" id="IPR007451">
    <property type="entry name" value="HflD"/>
</dbReference>
<evidence type="ECO:0000256" key="1">
    <source>
        <dbReference type="ARBA" id="ARBA00022475"/>
    </source>
</evidence>
<evidence type="ECO:0000256" key="4">
    <source>
        <dbReference type="HAMAP-Rule" id="MF_00695"/>
    </source>
</evidence>
<dbReference type="RefSeq" id="WP_126832580.1">
    <property type="nucleotide sequence ID" value="NZ_PIPT01000001.1"/>
</dbReference>
<dbReference type="GO" id="GO:0005737">
    <property type="term" value="C:cytoplasm"/>
    <property type="evidence" value="ECO:0007669"/>
    <property type="project" value="UniProtKB-SubCell"/>
</dbReference>
<name>A0A432XQ82_9GAMM</name>
<evidence type="ECO:0000256" key="3">
    <source>
        <dbReference type="ARBA" id="ARBA00023136"/>
    </source>
</evidence>
<evidence type="ECO:0000256" key="2">
    <source>
        <dbReference type="ARBA" id="ARBA00022490"/>
    </source>
</evidence>
<gene>
    <name evidence="4" type="primary">hflD</name>
    <name evidence="5" type="ORF">CWE21_01835</name>
</gene>
<evidence type="ECO:0000313" key="6">
    <source>
        <dbReference type="Proteomes" id="UP000286678"/>
    </source>
</evidence>
<proteinExistence type="inferred from homology"/>
<dbReference type="PANTHER" id="PTHR38100:SF1">
    <property type="entry name" value="HIGH FREQUENCY LYSOGENIZATION PROTEIN HFLD"/>
    <property type="match status" value="1"/>
</dbReference>
<dbReference type="PANTHER" id="PTHR38100">
    <property type="entry name" value="HIGH FREQUENCY LYSOGENIZATION PROTEIN HFLD"/>
    <property type="match status" value="1"/>
</dbReference>
<dbReference type="EMBL" id="PIPT01000001">
    <property type="protein sequence ID" value="RUO50860.1"/>
    <property type="molecule type" value="Genomic_DNA"/>
</dbReference>